<dbReference type="EMBL" id="QYAZ01000001">
    <property type="protein sequence ID" value="KAB8123259.1"/>
    <property type="molecule type" value="Genomic_DNA"/>
</dbReference>
<dbReference type="Pfam" id="PF03808">
    <property type="entry name" value="Glyco_tran_WecG"/>
    <property type="match status" value="1"/>
</dbReference>
<dbReference type="CDD" id="cd06533">
    <property type="entry name" value="Glyco_transf_WecG_TagA"/>
    <property type="match status" value="1"/>
</dbReference>
<dbReference type="Proteomes" id="UP000427842">
    <property type="component" value="Unassembled WGS sequence"/>
</dbReference>
<evidence type="ECO:0000256" key="1">
    <source>
        <dbReference type="ARBA" id="ARBA00022676"/>
    </source>
</evidence>
<evidence type="ECO:0000313" key="5">
    <source>
        <dbReference type="Proteomes" id="UP000427842"/>
    </source>
</evidence>
<gene>
    <name evidence="4" type="ORF">D3W54_02455</name>
</gene>
<name>A0ABQ6VST5_9PROT</name>
<keyword evidence="3" id="KW-0812">Transmembrane</keyword>
<feature type="transmembrane region" description="Helical" evidence="3">
    <location>
        <begin position="245"/>
        <end position="262"/>
    </location>
</feature>
<comment type="caution">
    <text evidence="4">The sequence shown here is derived from an EMBL/GenBank/DDBJ whole genome shotgun (WGS) entry which is preliminary data.</text>
</comment>
<keyword evidence="3" id="KW-0472">Membrane</keyword>
<dbReference type="PANTHER" id="PTHR34136:SF1">
    <property type="entry name" value="UDP-N-ACETYL-D-MANNOSAMINURONIC ACID TRANSFERASE"/>
    <property type="match status" value="1"/>
</dbReference>
<dbReference type="PANTHER" id="PTHR34136">
    <property type="match status" value="1"/>
</dbReference>
<evidence type="ECO:0000256" key="2">
    <source>
        <dbReference type="ARBA" id="ARBA00022679"/>
    </source>
</evidence>
<accession>A0ABQ6VST5</accession>
<dbReference type="InterPro" id="IPR004629">
    <property type="entry name" value="WecG_TagA_CpsF"/>
</dbReference>
<proteinExistence type="predicted"/>
<evidence type="ECO:0000256" key="3">
    <source>
        <dbReference type="SAM" id="Phobius"/>
    </source>
</evidence>
<protein>
    <submittedName>
        <fullName evidence="4">WecB/TagA/CpsF family glycosyltransferase</fullName>
    </submittedName>
</protein>
<keyword evidence="3" id="KW-1133">Transmembrane helix</keyword>
<dbReference type="NCBIfam" id="TIGR00696">
    <property type="entry name" value="wecG_tagA_cpsF"/>
    <property type="match status" value="1"/>
</dbReference>
<organism evidence="4 5">
    <name type="scientific">Komagataeibacter medellinensis</name>
    <dbReference type="NCBI Taxonomy" id="1177712"/>
    <lineage>
        <taxon>Bacteria</taxon>
        <taxon>Pseudomonadati</taxon>
        <taxon>Pseudomonadota</taxon>
        <taxon>Alphaproteobacteria</taxon>
        <taxon>Acetobacterales</taxon>
        <taxon>Acetobacteraceae</taxon>
        <taxon>Komagataeibacter</taxon>
    </lineage>
</organism>
<reference evidence="4 5" key="1">
    <citation type="submission" date="2018-09" db="EMBL/GenBank/DDBJ databases">
        <title>Genome sequence and characterization of the bcs clusters for the production of nanocellulose from the low pH resistant strain Komagataeibacter medellinensis ID13488.</title>
        <authorList>
            <person name="Hernandez-Arriaga A.M."/>
            <person name="Del Cerro C."/>
            <person name="Urbina L."/>
            <person name="Eceiza A."/>
            <person name="Retegi A."/>
            <person name="Prieto M.A."/>
        </authorList>
    </citation>
    <scope>NUCLEOTIDE SEQUENCE [LARGE SCALE GENOMIC DNA]</scope>
    <source>
        <strain evidence="4 5">ID13488</strain>
    </source>
</reference>
<keyword evidence="5" id="KW-1185">Reference proteome</keyword>
<evidence type="ECO:0000313" key="4">
    <source>
        <dbReference type="EMBL" id="KAB8123259.1"/>
    </source>
</evidence>
<keyword evidence="1" id="KW-0328">Glycosyltransferase</keyword>
<keyword evidence="2" id="KW-0808">Transferase</keyword>
<sequence length="278" mass="30831">MMNGVFKMNANTEIKVDNTVVDVMGLPLSDISRDEIIERVISAVRARQKMVIVNANAHMAVVSQGQGWLRTLFRRADIAFCDGAGVQLAAMVLTGRRLPRTTPPEWIGPVLSRLGADASVFWIGGKPGVVEDAARAFSARYGVRTAGTQHGFFDQTPGSRESIQLLERVLETRPDIILLTMGMPRQESWLRDNMDHIPTGVMLTAGALVDHAAGHVHRPPRWVANMGLEWLVRLVREPRRLWRRYLLGLPVFGFYVLVYLLRKGRGGAASSLSRKLAG</sequence>